<comment type="similarity">
    <text evidence="1">Belongs to the glycosyltransferase 28 family.</text>
</comment>
<evidence type="ECO:0000256" key="1">
    <source>
        <dbReference type="ARBA" id="ARBA00006962"/>
    </source>
</evidence>
<evidence type="ECO:0000259" key="5">
    <source>
        <dbReference type="Pfam" id="PF21036"/>
    </source>
</evidence>
<dbReference type="EMBL" id="BOMW01000044">
    <property type="protein sequence ID" value="GIF07033.1"/>
    <property type="molecule type" value="Genomic_DNA"/>
</dbReference>
<dbReference type="GO" id="GO:0016758">
    <property type="term" value="F:hexosyltransferase activity"/>
    <property type="evidence" value="ECO:0007669"/>
    <property type="project" value="UniProtKB-ARBA"/>
</dbReference>
<dbReference type="InterPro" id="IPR050426">
    <property type="entry name" value="Glycosyltransferase_28"/>
</dbReference>
<feature type="domain" description="Erythromycin biosynthesis protein CIII-like C-terminal" evidence="4">
    <location>
        <begin position="274"/>
        <end position="347"/>
    </location>
</feature>
<keyword evidence="3 6" id="KW-0808">Transferase</keyword>
<dbReference type="InterPro" id="IPR010610">
    <property type="entry name" value="EryCIII-like_C"/>
</dbReference>
<dbReference type="InterPro" id="IPR048284">
    <property type="entry name" value="EryCIII-like_N"/>
</dbReference>
<sequence>MRVLFATIPHPTHSLQIVPYAQALQNAGHEVCVVTGPGGEGDLLSGGLAAVSFGEPVPLSLANWKKHGLLPSQEMRERFADAFDLDPVDRDHWDVFYQYYSLNARFFLPREHRADIDGMVEFAKVWKPDLVLWESWFPLGGVIARACGAAHARVLLGPDYLGWSVELFRERGNAAVAALGGNPVVEAVAPVAERHGLRVDDDLLLGQVTIDPLPEELRLSRRLTTLPVRGIPYHGGHVLPEWLHRRPERPRIAVSLGLSVRLWQTGGDTRVPKIMEAVEGLDVEVVATLSENQLASTPRVPDNVRVVEFVPLSHLLPTCTAIVYHGAGGTFRAAQAAGIPQMIIDTEEPHRQIFSGEGDDIRVSNADRHQDSWFCSKYITERGAGVRMNHQKQSAEEIRAELVRLLEDPAYRKGAATLRDEWLAKPSPAEIIPDLAALADGGERGGR</sequence>
<accession>A0A919N9K6</accession>
<dbReference type="InterPro" id="IPR002213">
    <property type="entry name" value="UDP_glucos_trans"/>
</dbReference>
<evidence type="ECO:0000256" key="2">
    <source>
        <dbReference type="ARBA" id="ARBA00022676"/>
    </source>
</evidence>
<dbReference type="Pfam" id="PF21036">
    <property type="entry name" value="EryCIII-like_N"/>
    <property type="match status" value="1"/>
</dbReference>
<dbReference type="PANTHER" id="PTHR48050">
    <property type="entry name" value="STEROL 3-BETA-GLUCOSYLTRANSFERASE"/>
    <property type="match status" value="1"/>
</dbReference>
<evidence type="ECO:0000313" key="6">
    <source>
        <dbReference type="EMBL" id="GIF07033.1"/>
    </source>
</evidence>
<keyword evidence="2" id="KW-0328">Glycosyltransferase</keyword>
<organism evidence="6 7">
    <name type="scientific">Actinoplanes siamensis</name>
    <dbReference type="NCBI Taxonomy" id="1223317"/>
    <lineage>
        <taxon>Bacteria</taxon>
        <taxon>Bacillati</taxon>
        <taxon>Actinomycetota</taxon>
        <taxon>Actinomycetes</taxon>
        <taxon>Micromonosporales</taxon>
        <taxon>Micromonosporaceae</taxon>
        <taxon>Actinoplanes</taxon>
    </lineage>
</organism>
<dbReference type="Proteomes" id="UP000629619">
    <property type="component" value="Unassembled WGS sequence"/>
</dbReference>
<dbReference type="Gene3D" id="3.40.50.2000">
    <property type="entry name" value="Glycogen Phosphorylase B"/>
    <property type="match status" value="2"/>
</dbReference>
<feature type="domain" description="Erythromycin biosynthesis protein CIII-like N-terminal" evidence="5">
    <location>
        <begin position="22"/>
        <end position="257"/>
    </location>
</feature>
<dbReference type="RefSeq" id="WP_203682452.1">
    <property type="nucleotide sequence ID" value="NZ_BOMW01000044.1"/>
</dbReference>
<dbReference type="PANTHER" id="PTHR48050:SF13">
    <property type="entry name" value="STEROL 3-BETA-GLUCOSYLTRANSFERASE UGT80A2"/>
    <property type="match status" value="1"/>
</dbReference>
<dbReference type="CDD" id="cd03784">
    <property type="entry name" value="GT1_Gtf-like"/>
    <property type="match status" value="1"/>
</dbReference>
<proteinExistence type="inferred from homology"/>
<name>A0A919N9K6_9ACTN</name>
<dbReference type="GO" id="GO:0008194">
    <property type="term" value="F:UDP-glycosyltransferase activity"/>
    <property type="evidence" value="ECO:0007669"/>
    <property type="project" value="InterPro"/>
</dbReference>
<dbReference type="GO" id="GO:0017000">
    <property type="term" value="P:antibiotic biosynthetic process"/>
    <property type="evidence" value="ECO:0007669"/>
    <property type="project" value="UniProtKB-ARBA"/>
</dbReference>
<evidence type="ECO:0000313" key="7">
    <source>
        <dbReference type="Proteomes" id="UP000629619"/>
    </source>
</evidence>
<reference evidence="6" key="1">
    <citation type="submission" date="2021-01" db="EMBL/GenBank/DDBJ databases">
        <title>Whole genome shotgun sequence of Actinoplanes siamensis NBRC 109076.</title>
        <authorList>
            <person name="Komaki H."/>
            <person name="Tamura T."/>
        </authorList>
    </citation>
    <scope>NUCLEOTIDE SEQUENCE</scope>
    <source>
        <strain evidence="6">NBRC 109076</strain>
    </source>
</reference>
<dbReference type="Pfam" id="PF06722">
    <property type="entry name" value="EryCIII-like_C"/>
    <property type="match status" value="2"/>
</dbReference>
<protein>
    <submittedName>
        <fullName evidence="6">Glycosyl transferase</fullName>
    </submittedName>
</protein>
<comment type="caution">
    <text evidence="6">The sequence shown here is derived from an EMBL/GenBank/DDBJ whole genome shotgun (WGS) entry which is preliminary data.</text>
</comment>
<gene>
    <name evidence="6" type="ORF">Asi03nite_45710</name>
</gene>
<evidence type="ECO:0000256" key="3">
    <source>
        <dbReference type="ARBA" id="ARBA00022679"/>
    </source>
</evidence>
<feature type="domain" description="Erythromycin biosynthesis protein CIII-like C-terminal" evidence="4">
    <location>
        <begin position="371"/>
        <end position="438"/>
    </location>
</feature>
<dbReference type="SUPFAM" id="SSF53756">
    <property type="entry name" value="UDP-Glycosyltransferase/glycogen phosphorylase"/>
    <property type="match status" value="1"/>
</dbReference>
<evidence type="ECO:0000259" key="4">
    <source>
        <dbReference type="Pfam" id="PF06722"/>
    </source>
</evidence>
<dbReference type="AlphaFoldDB" id="A0A919N9K6"/>
<keyword evidence="7" id="KW-1185">Reference proteome</keyword>